<proteinExistence type="inferred from homology"/>
<evidence type="ECO:0000256" key="2">
    <source>
        <dbReference type="ARBA" id="ARBA00022490"/>
    </source>
</evidence>
<evidence type="ECO:0000256" key="7">
    <source>
        <dbReference type="ARBA" id="ARBA00022833"/>
    </source>
</evidence>
<reference evidence="14" key="1">
    <citation type="journal article" date="2006" name="PLoS Biol.">
        <title>Macronuclear genome sequence of the ciliate Tetrahymena thermophila, a model eukaryote.</title>
        <authorList>
            <person name="Eisen J.A."/>
            <person name="Coyne R.S."/>
            <person name="Wu M."/>
            <person name="Wu D."/>
            <person name="Thiagarajan M."/>
            <person name="Wortman J.R."/>
            <person name="Badger J.H."/>
            <person name="Ren Q."/>
            <person name="Amedeo P."/>
            <person name="Jones K.M."/>
            <person name="Tallon L.J."/>
            <person name="Delcher A.L."/>
            <person name="Salzberg S.L."/>
            <person name="Silva J.C."/>
            <person name="Haas B.J."/>
            <person name="Majoros W.H."/>
            <person name="Farzad M."/>
            <person name="Carlton J.M."/>
            <person name="Smith R.K. Jr."/>
            <person name="Garg J."/>
            <person name="Pearlman R.E."/>
            <person name="Karrer K.M."/>
            <person name="Sun L."/>
            <person name="Manning G."/>
            <person name="Elde N.C."/>
            <person name="Turkewitz A.P."/>
            <person name="Asai D.J."/>
            <person name="Wilkes D.E."/>
            <person name="Wang Y."/>
            <person name="Cai H."/>
            <person name="Collins K."/>
            <person name="Stewart B.A."/>
            <person name="Lee S.R."/>
            <person name="Wilamowska K."/>
            <person name="Weinberg Z."/>
            <person name="Ruzzo W.L."/>
            <person name="Wloga D."/>
            <person name="Gaertig J."/>
            <person name="Frankel J."/>
            <person name="Tsao C.-C."/>
            <person name="Gorovsky M.A."/>
            <person name="Keeling P.J."/>
            <person name="Waller R.F."/>
            <person name="Patron N.J."/>
            <person name="Cherry J.M."/>
            <person name="Stover N.A."/>
            <person name="Krieger C.J."/>
            <person name="del Toro C."/>
            <person name="Ryder H.F."/>
            <person name="Williamson S.C."/>
            <person name="Barbeau R.A."/>
            <person name="Hamilton E.P."/>
            <person name="Orias E."/>
        </authorList>
    </citation>
    <scope>NUCLEOTIDE SEQUENCE [LARGE SCALE GENOMIC DNA]</scope>
    <source>
        <strain evidence="14">SB210</strain>
    </source>
</reference>
<evidence type="ECO:0000256" key="5">
    <source>
        <dbReference type="ARBA" id="ARBA00022723"/>
    </source>
</evidence>
<dbReference type="RefSeq" id="XP_001032732.3">
    <property type="nucleotide sequence ID" value="XM_001032732.3"/>
</dbReference>
<dbReference type="PROSITE" id="PS50206">
    <property type="entry name" value="RHODANESE_3"/>
    <property type="match status" value="1"/>
</dbReference>
<keyword evidence="4 10" id="KW-0819">tRNA processing</keyword>
<feature type="binding site" evidence="10">
    <location>
        <position position="245"/>
    </location>
    <ligand>
        <name>Zn(2+)</name>
        <dbReference type="ChEBI" id="CHEBI:29105"/>
    </ligand>
</feature>
<feature type="region of interest" description="Disordered" evidence="11">
    <location>
        <begin position="40"/>
        <end position="71"/>
    </location>
</feature>
<dbReference type="FunFam" id="3.40.50.720:FF:000033">
    <property type="entry name" value="Adenylyltransferase and sulfurtransferase MOCS3"/>
    <property type="match status" value="1"/>
</dbReference>
<dbReference type="AlphaFoldDB" id="I7M6E7"/>
<feature type="binding site" evidence="10">
    <location>
        <position position="133"/>
    </location>
    <ligand>
        <name>ATP</name>
        <dbReference type="ChEBI" id="CHEBI:30616"/>
    </ligand>
</feature>
<feature type="active site" description="Glycyl thioester intermediate; for adenylyltransferase activity" evidence="10">
    <location>
        <position position="259"/>
    </location>
</feature>
<protein>
    <recommendedName>
        <fullName evidence="10">Adenylyltransferase and sulfurtransferase MOCS3 homolog</fullName>
    </recommendedName>
    <alternativeName>
        <fullName evidence="10">UBA4 homolog</fullName>
    </alternativeName>
    <alternativeName>
        <fullName evidence="10">Ubiquitin-like protein activator 4 homolog</fullName>
    </alternativeName>
    <domain>
        <recommendedName>
            <fullName evidence="10">Adenylyltransferase</fullName>
            <ecNumber evidence="10">2.7.7.-</ecNumber>
        </recommendedName>
    </domain>
    <domain>
        <recommendedName>
            <fullName evidence="10">Sulfurtransferase</fullName>
            <ecNumber evidence="10">2.8.1.-</ecNumber>
        </recommendedName>
    </domain>
</protein>
<dbReference type="GO" id="GO:0004792">
    <property type="term" value="F:thiosulfate-cyanide sulfurtransferase activity"/>
    <property type="evidence" value="ECO:0007669"/>
    <property type="project" value="TreeGrafter"/>
</dbReference>
<evidence type="ECO:0000259" key="12">
    <source>
        <dbReference type="PROSITE" id="PS50206"/>
    </source>
</evidence>
<dbReference type="SUPFAM" id="SSF69572">
    <property type="entry name" value="Activating enzymes of the ubiquitin-like proteins"/>
    <property type="match status" value="1"/>
</dbReference>
<name>I7M6E7_TETTS</name>
<evidence type="ECO:0000256" key="9">
    <source>
        <dbReference type="ARBA" id="ARBA00023268"/>
    </source>
</evidence>
<dbReference type="HAMAP" id="MF_03049">
    <property type="entry name" value="MOCS3_Uba4"/>
    <property type="match status" value="1"/>
</dbReference>
<dbReference type="EC" id="2.7.7.-" evidence="10"/>
<dbReference type="GO" id="GO:0042292">
    <property type="term" value="F:URM1 activating enzyme activity"/>
    <property type="evidence" value="ECO:0007669"/>
    <property type="project" value="TreeGrafter"/>
</dbReference>
<dbReference type="SMART" id="SM00450">
    <property type="entry name" value="RHOD"/>
    <property type="match status" value="1"/>
</dbReference>
<dbReference type="CDD" id="cd00757">
    <property type="entry name" value="ThiF_MoeB_HesA_family"/>
    <property type="match status" value="1"/>
</dbReference>
<sequence length="466" mass="52755">MSQVEEQKAVLVQKIEKLEDRIKYLEALLEKNQIPFSKINQEQQSNQVEVESKLEQQQEKDQKGPLHTNLDDPLLTKDTIERYSRQMLLPEIKYKGQKLLQNSKVLIIGAGGIGAPAAYYISGMGVGTIGIIDHDNVEESNLHRQIIHNVERIGMNKALSAKLTIERFNHRVKVNTYQFQLTPENAQDIFSQYDIILDASDNPKTRYLVSDASVLAKKPLVSGSAIGWEGQLTVFNYKNGPCYRCLYPECPKAGSVKSCGEAGVVGMIPGIIGLLEAVECMKILIEAPQAKVLSQRMIIFDGYEGTFKAFRIRGPQKNCISCGENKTIKFVKDYDYDNFVGASCQAFTVKEHNFKNITWKEFVQEKEKGFSDQAEFIDVRPESQYDIVNIPLFKNIPYQDLQDLDENALSNLLGDKNKKIFIMCRRGNMSRLAGNDLFKKGYKDVYNVVGGINEYGRDFDQSVPFI</sequence>
<dbReference type="Gene3D" id="3.40.50.720">
    <property type="entry name" value="NAD(P)-binding Rossmann-like Domain"/>
    <property type="match status" value="1"/>
</dbReference>
<keyword evidence="7 10" id="KW-0862">Zinc</keyword>
<dbReference type="EC" id="2.8.1.-" evidence="10"/>
<keyword evidence="6 10" id="KW-0547">Nucleotide-binding</keyword>
<comment type="cofactor">
    <cofactor evidence="10">
        <name>Zn(2+)</name>
        <dbReference type="ChEBI" id="CHEBI:29105"/>
    </cofactor>
    <text evidence="10">Binds 1 zinc ion per subunit.</text>
</comment>
<keyword evidence="5 10" id="KW-0479">Metal-binding</keyword>
<feature type="compositionally biased region" description="Low complexity" evidence="11">
    <location>
        <begin position="40"/>
        <end position="49"/>
    </location>
</feature>
<dbReference type="GO" id="GO:0070566">
    <property type="term" value="F:adenylyltransferase activity"/>
    <property type="evidence" value="ECO:0007669"/>
    <property type="project" value="InterPro"/>
</dbReference>
<dbReference type="InterPro" id="IPR045886">
    <property type="entry name" value="ThiF/MoeB/HesA"/>
</dbReference>
<evidence type="ECO:0000313" key="13">
    <source>
        <dbReference type="EMBL" id="EAR85069.3"/>
    </source>
</evidence>
<feature type="binding site" evidence="10">
    <location>
        <begin position="140"/>
        <end position="144"/>
    </location>
    <ligand>
        <name>ATP</name>
        <dbReference type="ChEBI" id="CHEBI:30616"/>
    </ligand>
</feature>
<feature type="binding site" evidence="10">
    <location>
        <begin position="201"/>
        <end position="202"/>
    </location>
    <ligand>
        <name>ATP</name>
        <dbReference type="ChEBI" id="CHEBI:30616"/>
    </ligand>
</feature>
<dbReference type="GO" id="GO:0005524">
    <property type="term" value="F:ATP binding"/>
    <property type="evidence" value="ECO:0007669"/>
    <property type="project" value="UniProtKB-KW"/>
</dbReference>
<dbReference type="InterPro" id="IPR001763">
    <property type="entry name" value="Rhodanese-like_dom"/>
</dbReference>
<dbReference type="Proteomes" id="UP000009168">
    <property type="component" value="Unassembled WGS sequence"/>
</dbReference>
<dbReference type="STRING" id="312017.I7M6E7"/>
<evidence type="ECO:0000313" key="14">
    <source>
        <dbReference type="Proteomes" id="UP000009168"/>
    </source>
</evidence>
<dbReference type="EMBL" id="GG662522">
    <property type="protein sequence ID" value="EAR85069.3"/>
    <property type="molecule type" value="Genomic_DNA"/>
</dbReference>
<comment type="pathway">
    <text evidence="10">tRNA modification; 5-methoxycarbonylmethyl-2-thiouridine-tRNA biosynthesis.</text>
</comment>
<dbReference type="UniPathway" id="UPA00988"/>
<dbReference type="Pfam" id="PF00581">
    <property type="entry name" value="Rhodanese"/>
    <property type="match status" value="1"/>
</dbReference>
<evidence type="ECO:0000256" key="3">
    <source>
        <dbReference type="ARBA" id="ARBA00022679"/>
    </source>
</evidence>
<evidence type="ECO:0000256" key="11">
    <source>
        <dbReference type="SAM" id="MobiDB-lite"/>
    </source>
</evidence>
<evidence type="ECO:0000256" key="6">
    <source>
        <dbReference type="ARBA" id="ARBA00022741"/>
    </source>
</evidence>
<keyword evidence="2 10" id="KW-0963">Cytoplasm</keyword>
<dbReference type="GO" id="GO:0002143">
    <property type="term" value="P:tRNA wobble position uridine thiolation"/>
    <property type="evidence" value="ECO:0007669"/>
    <property type="project" value="InterPro"/>
</dbReference>
<feature type="binding site" evidence="10">
    <location>
        <position position="322"/>
    </location>
    <ligand>
        <name>Zn(2+)</name>
        <dbReference type="ChEBI" id="CHEBI:29105"/>
    </ligand>
</feature>
<dbReference type="InterPro" id="IPR028885">
    <property type="entry name" value="MOCS3/Uba4"/>
</dbReference>
<feature type="binding site" evidence="10">
    <location>
        <position position="319"/>
    </location>
    <ligand>
        <name>Zn(2+)</name>
        <dbReference type="ChEBI" id="CHEBI:29105"/>
    </ligand>
</feature>
<evidence type="ECO:0000256" key="10">
    <source>
        <dbReference type="HAMAP-Rule" id="MF_03049"/>
    </source>
</evidence>
<accession>I7M6E7</accession>
<dbReference type="Pfam" id="PF00899">
    <property type="entry name" value="ThiF"/>
    <property type="match status" value="1"/>
</dbReference>
<comment type="similarity">
    <text evidence="10">In the N-terminal section; belongs to the HesA/MoeB/ThiF family. UBA4 subfamily.</text>
</comment>
<feature type="binding site" evidence="10">
    <location>
        <position position="157"/>
    </location>
    <ligand>
        <name>ATP</name>
        <dbReference type="ChEBI" id="CHEBI:30616"/>
    </ligand>
</feature>
<evidence type="ECO:0000256" key="8">
    <source>
        <dbReference type="ARBA" id="ARBA00022840"/>
    </source>
</evidence>
<organism evidence="13 14">
    <name type="scientific">Tetrahymena thermophila (strain SB210)</name>
    <dbReference type="NCBI Taxonomy" id="312017"/>
    <lineage>
        <taxon>Eukaryota</taxon>
        <taxon>Sar</taxon>
        <taxon>Alveolata</taxon>
        <taxon>Ciliophora</taxon>
        <taxon>Intramacronucleata</taxon>
        <taxon>Oligohymenophorea</taxon>
        <taxon>Hymenostomatida</taxon>
        <taxon>Tetrahymenina</taxon>
        <taxon>Tetrahymenidae</taxon>
        <taxon>Tetrahymena</taxon>
    </lineage>
</organism>
<dbReference type="InterPro" id="IPR000594">
    <property type="entry name" value="ThiF_NAD_FAD-bd"/>
</dbReference>
<feature type="domain" description="Rhodanese" evidence="12">
    <location>
        <begin position="370"/>
        <end position="464"/>
    </location>
</feature>
<dbReference type="PANTHER" id="PTHR10953:SF102">
    <property type="entry name" value="ADENYLYLTRANSFERASE AND SULFURTRANSFERASE MOCS3"/>
    <property type="match status" value="1"/>
</dbReference>
<gene>
    <name evidence="13" type="ORF">TTHERM_00530210</name>
</gene>
<dbReference type="GeneID" id="7832131"/>
<keyword evidence="9 10" id="KW-0511">Multifunctional enzyme</keyword>
<dbReference type="GO" id="GO:0005829">
    <property type="term" value="C:cytosol"/>
    <property type="evidence" value="ECO:0007669"/>
    <property type="project" value="UniProtKB-SubCell"/>
</dbReference>
<dbReference type="PANTHER" id="PTHR10953">
    <property type="entry name" value="UBIQUITIN-ACTIVATING ENZYME E1"/>
    <property type="match status" value="1"/>
</dbReference>
<evidence type="ECO:0000256" key="4">
    <source>
        <dbReference type="ARBA" id="ARBA00022694"/>
    </source>
</evidence>
<keyword evidence="3 10" id="KW-0808">Transferase</keyword>
<dbReference type="Gene3D" id="3.40.250.10">
    <property type="entry name" value="Rhodanese-like domain"/>
    <property type="match status" value="1"/>
</dbReference>
<evidence type="ECO:0000256" key="1">
    <source>
        <dbReference type="ARBA" id="ARBA00004514"/>
    </source>
</evidence>
<feature type="compositionally biased region" description="Basic and acidic residues" evidence="11">
    <location>
        <begin position="50"/>
        <end position="64"/>
    </location>
</feature>
<dbReference type="eggNOG" id="KOG2017">
    <property type="taxonomic scope" value="Eukaryota"/>
</dbReference>
<dbReference type="InParanoid" id="I7M6E7"/>
<feature type="binding site" evidence="10">
    <location>
        <position position="112"/>
    </location>
    <ligand>
        <name>ATP</name>
        <dbReference type="ChEBI" id="CHEBI:30616"/>
    </ligand>
</feature>
<dbReference type="InterPro" id="IPR035985">
    <property type="entry name" value="Ubiquitin-activating_enz"/>
</dbReference>
<feature type="active site" description="Cysteine persulfide intermediate; for sulfurtransferase activity" evidence="10">
    <location>
        <position position="424"/>
    </location>
</feature>
<feature type="binding site" evidence="10">
    <location>
        <position position="242"/>
    </location>
    <ligand>
        <name>Zn(2+)</name>
        <dbReference type="ChEBI" id="CHEBI:29105"/>
    </ligand>
</feature>
<comment type="subcellular location">
    <subcellularLocation>
        <location evidence="1">Cytoplasm</location>
        <location evidence="1">Cytosol</location>
    </subcellularLocation>
</comment>
<dbReference type="OrthoDB" id="10261062at2759"/>
<dbReference type="GO" id="GO:0046872">
    <property type="term" value="F:metal ion binding"/>
    <property type="evidence" value="ECO:0007669"/>
    <property type="project" value="UniProtKB-KW"/>
</dbReference>
<keyword evidence="8 10" id="KW-0067">ATP-binding</keyword>
<dbReference type="InterPro" id="IPR036873">
    <property type="entry name" value="Rhodanese-like_dom_sf"/>
</dbReference>
<comment type="function">
    <text evidence="10">Plays a central role in 2-thiolation of mcm(5)S(2)U at tRNA wobble positions of cytosolic tRNA(Lys), tRNA(Glu) and tRNA(Gln). Acts by mediating the C-terminal thiocarboxylation of the sulfur carrier URM1. Its N-terminus first activates URM1 as acyl-adenylate (-COAMP), then the persulfide sulfur on the catalytic cysteine is transferred to URM1 to form thiocarboxylation (-COSH) of its C-terminus. The reaction probably involves hydrogen sulfide that is generated from the persulfide intermediate and that acts as nucleophile towards URM1. Subsequently, a transient disulfide bond is formed. Does not use thiosulfate as sulfur donor; NFS1 probably acting as a sulfur donor for thiocarboxylation reactions.</text>
</comment>
<dbReference type="KEGG" id="tet:TTHERM_00530210"/>
<keyword evidence="14" id="KW-1185">Reference proteome</keyword>